<evidence type="ECO:0000313" key="4">
    <source>
        <dbReference type="WBParaSite" id="PSU_v2.g17015.t1"/>
    </source>
</evidence>
<accession>A0A914Y9X4</accession>
<dbReference type="InterPro" id="IPR018247">
    <property type="entry name" value="EF_Hand_1_Ca_BS"/>
</dbReference>
<evidence type="ECO:0000259" key="2">
    <source>
        <dbReference type="PROSITE" id="PS50222"/>
    </source>
</evidence>
<dbReference type="Proteomes" id="UP000887577">
    <property type="component" value="Unplaced"/>
</dbReference>
<dbReference type="PROSITE" id="PS00018">
    <property type="entry name" value="EF_HAND_1"/>
    <property type="match status" value="1"/>
</dbReference>
<evidence type="ECO:0000256" key="1">
    <source>
        <dbReference type="ARBA" id="ARBA00022837"/>
    </source>
</evidence>
<organism evidence="3 4">
    <name type="scientific">Panagrolaimus superbus</name>
    <dbReference type="NCBI Taxonomy" id="310955"/>
    <lineage>
        <taxon>Eukaryota</taxon>
        <taxon>Metazoa</taxon>
        <taxon>Ecdysozoa</taxon>
        <taxon>Nematoda</taxon>
        <taxon>Chromadorea</taxon>
        <taxon>Rhabditida</taxon>
        <taxon>Tylenchina</taxon>
        <taxon>Panagrolaimomorpha</taxon>
        <taxon>Panagrolaimoidea</taxon>
        <taxon>Panagrolaimidae</taxon>
        <taxon>Panagrolaimus</taxon>
    </lineage>
</organism>
<dbReference type="WBParaSite" id="PSU_v2.g17015.t1">
    <property type="protein sequence ID" value="PSU_v2.g17015.t1"/>
    <property type="gene ID" value="PSU_v2.g17015"/>
</dbReference>
<protein>
    <submittedName>
        <fullName evidence="4">EF-hand domain-containing protein</fullName>
    </submittedName>
</protein>
<dbReference type="SUPFAM" id="SSF47473">
    <property type="entry name" value="EF-hand"/>
    <property type="match status" value="1"/>
</dbReference>
<feature type="domain" description="EF-hand" evidence="2">
    <location>
        <begin position="125"/>
        <end position="154"/>
    </location>
</feature>
<name>A0A914Y9X4_9BILA</name>
<sequence length="211" mass="24943">MQHPKNFGTHEIHIDDLIAKNKDIDPFLIRKWERIFTLSFDRNASHEIEWSDFYVCLRKIREIYGAESKQMGYARKTLEALWEGLQRLADSDGDELVTIEEWIQVLKKVDSKKGDVPKWFSDYKKFMFKLFNVSEDGHLDINEYADGMSVYGHELHEAHDAFHKFAVDKKGEPKSHITYDEWKELFIDLFFSADKKKLGNHLFGILDVEHM</sequence>
<evidence type="ECO:0000313" key="3">
    <source>
        <dbReference type="Proteomes" id="UP000887577"/>
    </source>
</evidence>
<dbReference type="InterPro" id="IPR011992">
    <property type="entry name" value="EF-hand-dom_pair"/>
</dbReference>
<dbReference type="PROSITE" id="PS50222">
    <property type="entry name" value="EF_HAND_2"/>
    <property type="match status" value="1"/>
</dbReference>
<proteinExistence type="predicted"/>
<dbReference type="AlphaFoldDB" id="A0A914Y9X4"/>
<dbReference type="InterPro" id="IPR002048">
    <property type="entry name" value="EF_hand_dom"/>
</dbReference>
<keyword evidence="3" id="KW-1185">Reference proteome</keyword>
<keyword evidence="1" id="KW-0106">Calcium</keyword>
<reference evidence="4" key="1">
    <citation type="submission" date="2022-11" db="UniProtKB">
        <authorList>
            <consortium name="WormBaseParasite"/>
        </authorList>
    </citation>
    <scope>IDENTIFICATION</scope>
</reference>
<dbReference type="Gene3D" id="1.10.238.10">
    <property type="entry name" value="EF-hand"/>
    <property type="match status" value="1"/>
</dbReference>
<dbReference type="GO" id="GO:0005509">
    <property type="term" value="F:calcium ion binding"/>
    <property type="evidence" value="ECO:0007669"/>
    <property type="project" value="InterPro"/>
</dbReference>